<feature type="domain" description="DUF4123" evidence="1">
    <location>
        <begin position="35"/>
        <end position="153"/>
    </location>
</feature>
<proteinExistence type="predicted"/>
<reference evidence="2 3" key="1">
    <citation type="submission" date="2014-09" db="EMBL/GenBank/DDBJ databases">
        <authorList>
            <person name="Chan K.-G."/>
        </authorList>
    </citation>
    <scope>NUCLEOTIDE SEQUENCE [LARGE SCALE GENOMIC DNA]</scope>
    <source>
        <strain evidence="2 3">ND07</strain>
    </source>
</reference>
<dbReference type="Proteomes" id="UP000029493">
    <property type="component" value="Chromosome"/>
</dbReference>
<protein>
    <recommendedName>
        <fullName evidence="1">DUF4123 domain-containing protein</fullName>
    </recommendedName>
</protein>
<dbReference type="KEGG" id="psw:LK03_09260"/>
<evidence type="ECO:0000313" key="2">
    <source>
        <dbReference type="EMBL" id="AIR89455.1"/>
    </source>
</evidence>
<gene>
    <name evidence="2" type="ORF">LK03_09260</name>
</gene>
<dbReference type="EMBL" id="CP009455">
    <property type="protein sequence ID" value="AIR89455.1"/>
    <property type="molecule type" value="Genomic_DNA"/>
</dbReference>
<keyword evidence="3" id="KW-1185">Reference proteome</keyword>
<dbReference type="InterPro" id="IPR025391">
    <property type="entry name" value="DUF4123"/>
</dbReference>
<dbReference type="Pfam" id="PF13503">
    <property type="entry name" value="DUF4123"/>
    <property type="match status" value="1"/>
</dbReference>
<accession>A0A089WJG2</accession>
<evidence type="ECO:0000313" key="3">
    <source>
        <dbReference type="Proteomes" id="UP000029493"/>
    </source>
</evidence>
<organism evidence="2 3">
    <name type="scientific">Pseudomonas cremoricolorata</name>
    <dbReference type="NCBI Taxonomy" id="157783"/>
    <lineage>
        <taxon>Bacteria</taxon>
        <taxon>Pseudomonadati</taxon>
        <taxon>Pseudomonadota</taxon>
        <taxon>Gammaproteobacteria</taxon>
        <taxon>Pseudomonadales</taxon>
        <taxon>Pseudomonadaceae</taxon>
        <taxon>Pseudomonas</taxon>
    </lineage>
</organism>
<name>A0A089WJG2_9PSED</name>
<dbReference type="OrthoDB" id="9003097at2"/>
<dbReference type="AlphaFoldDB" id="A0A089WJG2"/>
<evidence type="ECO:0000259" key="1">
    <source>
        <dbReference type="Pfam" id="PF13503"/>
    </source>
</evidence>
<sequence length="313" mass="35566">MSATSEFPDYSRQVVKASPIPDWATLQQSARAWVWLNGALSQTLQDELKQLDRFFNGRWLWYGTPWAFTPPGYRSGPLLVTLDESIFNHALAHWLPQQIGLIVLAPDDEDSLVAHLEHLQQLTGANGQALSFGLGAFRALEELCEALPAERLAQLLGPIQRLVWYAGDQHSGEWVSVDAPVTGAAPTIAQRPFELSTYEEAALNPATQAWFMRDCAREFRRRFPVYDAADAQAELWRRLNAFALEASALTLRTERDVRHFMELRLRYPQRFFDHDRVLREIMLRRAVEGKQRLIDAEARLAQLAAQDVTGETP</sequence>
<dbReference type="RefSeq" id="WP_038412039.1">
    <property type="nucleotide sequence ID" value="NZ_CP009455.1"/>
</dbReference>